<dbReference type="PROSITE" id="PS50088">
    <property type="entry name" value="ANK_REPEAT"/>
    <property type="match status" value="3"/>
</dbReference>
<sequence>MAATHTVPSLPAKHIDLIAWINKNQTTPISELVKPYNEYEAVIRKLFAQEPSHPILRDGHLSLVPIYHPNGEATVPSRPRDPSSETPEMQEKYVMPLKPENRRSKGDSAVVPRLDEFRHNFSIFSEGSLSDMDWSNVIVAGSAVVTCLMPVPEEHRGSKRALRQFYHDKFAPASDVDIFLYGMTEEQAIEKIKQIEDKIKNAILYETTTIRTKNAITIVSQHPTRHVQIVLRIYKSISEVLTGFDVDCSCAAFDGKQVYVSPRALAAYVTQANTIDLTRRSPSYESRLSKYSHRGFEIFYPQLDRSRIDPTIYERSFSRTIGLARLLVLERLPKSSDRDAYLQQRRAERHRPARVQRGRRYLAGDIKTDWEDEVPDWMEGDEISDYHTFTIPYGPKFYARKIERLLYTKDLLLNAEWNKSEDRHVNLHRHPAFLGNAEDVIHDCCGYCPSPLTPEEKEVSEKESKIYISGGISFIKDDPGRQEIGSFNPITETDWTEMAYVGNTEQLCQAIVDHDLDMVKTWLAREDADPNCRDYTGRTPLHLACLASTPEIVQGLVDHGARLTARLADGRTALHLSAARGNVDIVKILLNKSNENEAEEDRKSEARKAQCNEGSPSRTQGSEDESDDVEIISTGVDASSYTSGSFFKVQKENDESAIENMPGDDNEQEPDIYDINVLSWDTNTSPLHLAIIKGHVNVVEELVSSYGADVLLPIKLLNDYFYDQRAAILTLVLALQLPVEKAKVMTEKLLQLGATPAQADLSHHAPLHYVVASKYNELIDIFIQQNRPATERAINYLAFVGSRWNPYAYSALMTAINTGNAIGAIKLLDYGAGLSIDFAEFVKQGQIASQSIRQNSSERNEQSFGDNLIQPVILAVRKELPEVALELFARGVNPNTIAPEGYRVQNNEYYRKSAHGKALLDFVRDKLEQLRQYTGEPLNSSAPRPLEPDSFYLQDLEDDTYQMWAAKYSLDRAQRRYRNEKRQHERKVTEFQNKKGTETKMRAIKDLIEQFQRLEAGLVKSGAKTFRELFPDIVCPDDNPATTVYTRGSRHLQGSNDPFKVKFTFNVPDLTDRRRGGYIKLYEAAWCGDLDTIKALTLAMWGENDEELPLQIAVTARQNNLSPFSIAVLRGHAHVAKAILKIVQAQHKKEDKHRERFEIDDDCSDGGSDDSGNIRIYREIIDDNFTIDNIGEARTHAESTISSLQVLYWNCPAYMFVDANTKKAFQDSPFRGPSNLIEYAIWMDNPDLLALLLDLGQEAVDNDSNHEGKIFRCPNRAFHLAISEARLGCLEVIIKRTGGDLPLDALVAESGVTVNEKPKFYQGLSIHGKKRADWANRGLPQMTVQTKSSPLLISAVQGNLKSTEWYMSTAPSRYYLEFMDTHDGDKRLQLLAKCANGPERPLMGWLNSNNHLVLHCAILARPTLESRQLIQYLVQQVPGCLEAKSSRNHTPLAVAYSLHRVDYADILIDAGASQTTRDANGNNLIHLLLCGINRETNGKPENVERLLSLLDPRLTSSLLVERSSDDPGSVTPLARWMHNACSDDRDLDIARRLLKYAEPTGQHHLELLDGSGNTPVHNAIKRNLGGLFELMVDYRPDLLYRENATGSTPLELQEDAWVHSATRNPPHLDTIEACSRPGGYGSMVDAVPGCLVPNDSPPEKTVREICHERASGRAEKRKLVTLNEANEVAKRLATRKTGVWCRYGRRESSSQDEVVRWYHRSNRCHDLTDVRGD</sequence>
<evidence type="ECO:0000313" key="3">
    <source>
        <dbReference type="EMBL" id="KAE8148084.1"/>
    </source>
</evidence>
<accession>A0A5N6TP39</accession>
<dbReference type="SMART" id="SM00248">
    <property type="entry name" value="ANK"/>
    <property type="match status" value="12"/>
</dbReference>
<feature type="region of interest" description="Disordered" evidence="2">
    <location>
        <begin position="68"/>
        <end position="89"/>
    </location>
</feature>
<feature type="compositionally biased region" description="Basic and acidic residues" evidence="2">
    <location>
        <begin position="600"/>
        <end position="610"/>
    </location>
</feature>
<evidence type="ECO:0000313" key="4">
    <source>
        <dbReference type="Proteomes" id="UP000325780"/>
    </source>
</evidence>
<keyword evidence="4" id="KW-1185">Reference proteome</keyword>
<evidence type="ECO:0000256" key="1">
    <source>
        <dbReference type="PROSITE-ProRule" id="PRU00023"/>
    </source>
</evidence>
<evidence type="ECO:0000256" key="2">
    <source>
        <dbReference type="SAM" id="MobiDB-lite"/>
    </source>
</evidence>
<dbReference type="PANTHER" id="PTHR43558">
    <property type="entry name" value="REDUCTASE, PUTATIVE (AFU_ORTHOLOGUE AFUA_3G10540)-RELATED"/>
    <property type="match status" value="1"/>
</dbReference>
<dbReference type="Gene3D" id="1.25.40.20">
    <property type="entry name" value="Ankyrin repeat-containing domain"/>
    <property type="match status" value="4"/>
</dbReference>
<feature type="repeat" description="ANK" evidence="1">
    <location>
        <begin position="536"/>
        <end position="568"/>
    </location>
</feature>
<dbReference type="InterPro" id="IPR053354">
    <property type="entry name" value="MGDG_epimerase"/>
</dbReference>
<dbReference type="Proteomes" id="UP000325780">
    <property type="component" value="Unassembled WGS sequence"/>
</dbReference>
<dbReference type="InterPro" id="IPR036770">
    <property type="entry name" value="Ankyrin_rpt-contain_sf"/>
</dbReference>
<dbReference type="EMBL" id="ML742176">
    <property type="protein sequence ID" value="KAE8148084.1"/>
    <property type="molecule type" value="Genomic_DNA"/>
</dbReference>
<organism evidence="3 4">
    <name type="scientific">Aspergillus avenaceus</name>
    <dbReference type="NCBI Taxonomy" id="36643"/>
    <lineage>
        <taxon>Eukaryota</taxon>
        <taxon>Fungi</taxon>
        <taxon>Dikarya</taxon>
        <taxon>Ascomycota</taxon>
        <taxon>Pezizomycotina</taxon>
        <taxon>Eurotiomycetes</taxon>
        <taxon>Eurotiomycetidae</taxon>
        <taxon>Eurotiales</taxon>
        <taxon>Aspergillaceae</taxon>
        <taxon>Aspergillus</taxon>
        <taxon>Aspergillus subgen. Circumdati</taxon>
    </lineage>
</organism>
<name>A0A5N6TP39_ASPAV</name>
<dbReference type="InterPro" id="IPR002110">
    <property type="entry name" value="Ankyrin_rpt"/>
</dbReference>
<reference evidence="3 4" key="1">
    <citation type="submission" date="2019-04" db="EMBL/GenBank/DDBJ databases">
        <title>Friends and foes A comparative genomics study of 23 Aspergillus species from section Flavi.</title>
        <authorList>
            <consortium name="DOE Joint Genome Institute"/>
            <person name="Kjaerbolling I."/>
            <person name="Vesth T."/>
            <person name="Frisvad J.C."/>
            <person name="Nybo J.L."/>
            <person name="Theobald S."/>
            <person name="Kildgaard S."/>
            <person name="Isbrandt T."/>
            <person name="Kuo A."/>
            <person name="Sato A."/>
            <person name="Lyhne E.K."/>
            <person name="Kogle M.E."/>
            <person name="Wiebenga A."/>
            <person name="Kun R.S."/>
            <person name="Lubbers R.J."/>
            <person name="Makela M.R."/>
            <person name="Barry K."/>
            <person name="Chovatia M."/>
            <person name="Clum A."/>
            <person name="Daum C."/>
            <person name="Haridas S."/>
            <person name="He G."/>
            <person name="LaButti K."/>
            <person name="Lipzen A."/>
            <person name="Mondo S."/>
            <person name="Riley R."/>
            <person name="Salamov A."/>
            <person name="Simmons B.A."/>
            <person name="Magnuson J.K."/>
            <person name="Henrissat B."/>
            <person name="Mortensen U.H."/>
            <person name="Larsen T.O."/>
            <person name="Devries R.P."/>
            <person name="Grigoriev I.V."/>
            <person name="Machida M."/>
            <person name="Baker S.E."/>
            <person name="Andersen M.R."/>
        </authorList>
    </citation>
    <scope>NUCLEOTIDE SEQUENCE [LARGE SCALE GENOMIC DNA]</scope>
    <source>
        <strain evidence="3 4">IBT 18842</strain>
    </source>
</reference>
<keyword evidence="1" id="KW-0040">ANK repeat</keyword>
<dbReference type="OrthoDB" id="539213at2759"/>
<dbReference type="PROSITE" id="PS50297">
    <property type="entry name" value="ANK_REP_REGION"/>
    <property type="match status" value="3"/>
</dbReference>
<feature type="repeat" description="ANK" evidence="1">
    <location>
        <begin position="682"/>
        <end position="710"/>
    </location>
</feature>
<dbReference type="PANTHER" id="PTHR43558:SF6">
    <property type="entry name" value="REDUCTASE, PUTATIVE (AFU_ORTHOLOGUE AFUA_3G10540)-RELATED"/>
    <property type="match status" value="1"/>
</dbReference>
<dbReference type="Pfam" id="PF12796">
    <property type="entry name" value="Ank_2"/>
    <property type="match status" value="1"/>
</dbReference>
<proteinExistence type="predicted"/>
<dbReference type="Pfam" id="PF00023">
    <property type="entry name" value="Ank"/>
    <property type="match status" value="1"/>
</dbReference>
<feature type="repeat" description="ANK" evidence="1">
    <location>
        <begin position="569"/>
        <end position="601"/>
    </location>
</feature>
<protein>
    <submittedName>
        <fullName evidence="3">Uncharacterized protein</fullName>
    </submittedName>
</protein>
<gene>
    <name evidence="3" type="ORF">BDV25DRAFT_142131</name>
</gene>
<dbReference type="Pfam" id="PF26128">
    <property type="entry name" value="Gad2"/>
    <property type="match status" value="1"/>
</dbReference>
<dbReference type="SUPFAM" id="SSF48403">
    <property type="entry name" value="Ankyrin repeat"/>
    <property type="match status" value="2"/>
</dbReference>
<feature type="region of interest" description="Disordered" evidence="2">
    <location>
        <begin position="595"/>
        <end position="627"/>
    </location>
</feature>